<feature type="compositionally biased region" description="Low complexity" evidence="1">
    <location>
        <begin position="181"/>
        <end position="194"/>
    </location>
</feature>
<comment type="caution">
    <text evidence="3">The sequence shown here is derived from an EMBL/GenBank/DDBJ whole genome shotgun (WGS) entry which is preliminary data.</text>
</comment>
<keyword evidence="4" id="KW-1185">Reference proteome</keyword>
<dbReference type="InterPro" id="IPR051494">
    <property type="entry name" value="BSD_domain-containing"/>
</dbReference>
<feature type="compositionally biased region" description="Basic and acidic residues" evidence="1">
    <location>
        <begin position="237"/>
        <end position="247"/>
    </location>
</feature>
<feature type="domain" description="BSD" evidence="2">
    <location>
        <begin position="91"/>
        <end position="143"/>
    </location>
</feature>
<dbReference type="EMBL" id="JAOAOG010000045">
    <property type="protein sequence ID" value="KAJ6252403.1"/>
    <property type="molecule type" value="Genomic_DNA"/>
</dbReference>
<dbReference type="Gene3D" id="1.10.3970.10">
    <property type="entry name" value="BSD domain"/>
    <property type="match status" value="1"/>
</dbReference>
<dbReference type="InterPro" id="IPR035925">
    <property type="entry name" value="BSD_dom_sf"/>
</dbReference>
<gene>
    <name evidence="3" type="ORF">M0813_14255</name>
</gene>
<name>A0ABQ8Z6I4_9EUKA</name>
<dbReference type="Pfam" id="PF03909">
    <property type="entry name" value="BSD"/>
    <property type="match status" value="1"/>
</dbReference>
<reference evidence="3" key="1">
    <citation type="submission" date="2022-08" db="EMBL/GenBank/DDBJ databases">
        <title>Novel sulfate-reducing endosymbionts in the free-living metamonad Anaeramoeba.</title>
        <authorList>
            <person name="Jerlstrom-Hultqvist J."/>
            <person name="Cepicka I."/>
            <person name="Gallot-Lavallee L."/>
            <person name="Salas-Leiva D."/>
            <person name="Curtis B.A."/>
            <person name="Zahonova K."/>
            <person name="Pipaliya S."/>
            <person name="Dacks J."/>
            <person name="Roger A.J."/>
        </authorList>
    </citation>
    <scope>NUCLEOTIDE SEQUENCE</scope>
    <source>
        <strain evidence="3">Schooner1</strain>
    </source>
</reference>
<accession>A0ABQ8Z6I4</accession>
<dbReference type="SUPFAM" id="SSF140383">
    <property type="entry name" value="BSD domain-like"/>
    <property type="match status" value="1"/>
</dbReference>
<feature type="compositionally biased region" description="Basic and acidic residues" evidence="1">
    <location>
        <begin position="274"/>
        <end position="285"/>
    </location>
</feature>
<organism evidence="3 4">
    <name type="scientific">Anaeramoeba flamelloides</name>
    <dbReference type="NCBI Taxonomy" id="1746091"/>
    <lineage>
        <taxon>Eukaryota</taxon>
        <taxon>Metamonada</taxon>
        <taxon>Anaeramoebidae</taxon>
        <taxon>Anaeramoeba</taxon>
    </lineage>
</organism>
<sequence>MSKLFSKVSFKQKLPNKSQFKNLFSRIGEKINETIDAIDPPPRFIIQKKVPENIPPWRYFSKHKLHERFLRERMLKISNKSKNLTGKGVKSDFTFDFGSHKPLARAAIKRDRRLSKLRAYLVPKIVTERDFWFGYFYKVYQIIEEGKEIAKQTPKKDEEFRSQKVKKSNQQRKTKTKIKAKTNTNTKTKTNTKQKTNKDKNPNNDSRVINNEKFDNISLEEESKQLVIKSESNENENTTKKLIEKEELDLMKNKKQDSINKSVLDNESDGWLDGMKKDLENTKQN</sequence>
<dbReference type="PANTHER" id="PTHR16019:SF5">
    <property type="entry name" value="BSD DOMAIN-CONTAINING PROTEIN 1"/>
    <property type="match status" value="1"/>
</dbReference>
<feature type="compositionally biased region" description="Basic residues" evidence="1">
    <location>
        <begin position="163"/>
        <end position="180"/>
    </location>
</feature>
<evidence type="ECO:0000259" key="2">
    <source>
        <dbReference type="PROSITE" id="PS50858"/>
    </source>
</evidence>
<protein>
    <submittedName>
        <fullName evidence="3">Synapse-associated protein</fullName>
    </submittedName>
</protein>
<dbReference type="SMART" id="SM00751">
    <property type="entry name" value="BSD"/>
    <property type="match status" value="1"/>
</dbReference>
<feature type="region of interest" description="Disordered" evidence="1">
    <location>
        <begin position="228"/>
        <end position="247"/>
    </location>
</feature>
<feature type="compositionally biased region" description="Basic and acidic residues" evidence="1">
    <location>
        <begin position="152"/>
        <end position="162"/>
    </location>
</feature>
<evidence type="ECO:0000313" key="3">
    <source>
        <dbReference type="EMBL" id="KAJ6252403.1"/>
    </source>
</evidence>
<dbReference type="InterPro" id="IPR005607">
    <property type="entry name" value="BSD_dom"/>
</dbReference>
<feature type="region of interest" description="Disordered" evidence="1">
    <location>
        <begin position="152"/>
        <end position="211"/>
    </location>
</feature>
<dbReference type="Proteomes" id="UP001150062">
    <property type="component" value="Unassembled WGS sequence"/>
</dbReference>
<feature type="region of interest" description="Disordered" evidence="1">
    <location>
        <begin position="252"/>
        <end position="285"/>
    </location>
</feature>
<evidence type="ECO:0000256" key="1">
    <source>
        <dbReference type="SAM" id="MobiDB-lite"/>
    </source>
</evidence>
<proteinExistence type="predicted"/>
<dbReference type="PANTHER" id="PTHR16019">
    <property type="entry name" value="SYNAPSE-ASSOCIATED PROTEIN"/>
    <property type="match status" value="1"/>
</dbReference>
<dbReference type="PROSITE" id="PS50858">
    <property type="entry name" value="BSD"/>
    <property type="match status" value="1"/>
</dbReference>
<evidence type="ECO:0000313" key="4">
    <source>
        <dbReference type="Proteomes" id="UP001150062"/>
    </source>
</evidence>